<evidence type="ECO:0000259" key="5">
    <source>
        <dbReference type="PROSITE" id="PS51464"/>
    </source>
</evidence>
<sequence length="283" mass="31788">MDMIYTIRSIYNTLPQSEKRVADFIMKNPRKVLTLSVFELAELCNVSAPSVSRFVKKTFGVNFHETKVELAKSLSKIEKSHITELLSWADDLSDMPSKIINEISLTCNDVITANPIDTFKDIINLIKDAGTVYFFAVGSSAMVAMDFQNKLLKIGIKSVFINDGNLNILNSNVCTSKDVAIAISFSGRSKEVNIAVNNAKKSNTPIVAITQKIESSLGQLADYVLLTPSYEINENRLGAIFSRYGQLFIVDYLYMGLTKQVIKNTEQFSDNYHKFFEMLKEDK</sequence>
<dbReference type="InterPro" id="IPR046348">
    <property type="entry name" value="SIS_dom_sf"/>
</dbReference>
<dbReference type="InterPro" id="IPR047640">
    <property type="entry name" value="RpiR-like"/>
</dbReference>
<evidence type="ECO:0000256" key="3">
    <source>
        <dbReference type="ARBA" id="ARBA00023163"/>
    </source>
</evidence>
<dbReference type="EMBL" id="FQZO01000001">
    <property type="protein sequence ID" value="SHI49881.1"/>
    <property type="molecule type" value="Genomic_DNA"/>
</dbReference>
<evidence type="ECO:0000313" key="6">
    <source>
        <dbReference type="EMBL" id="SHI49881.1"/>
    </source>
</evidence>
<dbReference type="Pfam" id="PF01418">
    <property type="entry name" value="HTH_6"/>
    <property type="match status" value="1"/>
</dbReference>
<gene>
    <name evidence="6" type="ORF">SAMN05444401_0829</name>
</gene>
<dbReference type="PROSITE" id="PS51464">
    <property type="entry name" value="SIS"/>
    <property type="match status" value="1"/>
</dbReference>
<keyword evidence="1" id="KW-0805">Transcription regulation</keyword>
<reference evidence="6 7" key="1">
    <citation type="submission" date="2016-11" db="EMBL/GenBank/DDBJ databases">
        <authorList>
            <person name="Jaros S."/>
            <person name="Januszkiewicz K."/>
            <person name="Wedrychowicz H."/>
        </authorList>
    </citation>
    <scope>NUCLEOTIDE SEQUENCE [LARGE SCALE GENOMIC DNA]</scope>
    <source>
        <strain evidence="6 7">DSM 21864</strain>
    </source>
</reference>
<dbReference type="InterPro" id="IPR009057">
    <property type="entry name" value="Homeodomain-like_sf"/>
</dbReference>
<evidence type="ECO:0000259" key="4">
    <source>
        <dbReference type="PROSITE" id="PS51071"/>
    </source>
</evidence>
<dbReference type="SUPFAM" id="SSF53697">
    <property type="entry name" value="SIS domain"/>
    <property type="match status" value="1"/>
</dbReference>
<accession>A0A1M6BMC9</accession>
<dbReference type="AlphaFoldDB" id="A0A1M6BMC9"/>
<evidence type="ECO:0000256" key="1">
    <source>
        <dbReference type="ARBA" id="ARBA00023015"/>
    </source>
</evidence>
<name>A0A1M6BMC9_9CLOT</name>
<dbReference type="PANTHER" id="PTHR30514">
    <property type="entry name" value="GLUCOKINASE"/>
    <property type="match status" value="1"/>
</dbReference>
<dbReference type="Gene3D" id="3.40.50.10490">
    <property type="entry name" value="Glucose-6-phosphate isomerase like protein, domain 1"/>
    <property type="match status" value="1"/>
</dbReference>
<feature type="domain" description="HTH rpiR-type" evidence="4">
    <location>
        <begin position="1"/>
        <end position="77"/>
    </location>
</feature>
<dbReference type="InterPro" id="IPR000281">
    <property type="entry name" value="HTH_RpiR"/>
</dbReference>
<keyword evidence="7" id="KW-1185">Reference proteome</keyword>
<dbReference type="Gene3D" id="1.10.10.10">
    <property type="entry name" value="Winged helix-like DNA-binding domain superfamily/Winged helix DNA-binding domain"/>
    <property type="match status" value="1"/>
</dbReference>
<dbReference type="GO" id="GO:0003677">
    <property type="term" value="F:DNA binding"/>
    <property type="evidence" value="ECO:0007669"/>
    <property type="project" value="UniProtKB-KW"/>
</dbReference>
<feature type="domain" description="SIS" evidence="5">
    <location>
        <begin position="122"/>
        <end position="263"/>
    </location>
</feature>
<dbReference type="GO" id="GO:1901135">
    <property type="term" value="P:carbohydrate derivative metabolic process"/>
    <property type="evidence" value="ECO:0007669"/>
    <property type="project" value="InterPro"/>
</dbReference>
<dbReference type="SUPFAM" id="SSF46689">
    <property type="entry name" value="Homeodomain-like"/>
    <property type="match status" value="1"/>
</dbReference>
<dbReference type="GO" id="GO:0097367">
    <property type="term" value="F:carbohydrate derivative binding"/>
    <property type="evidence" value="ECO:0007669"/>
    <property type="project" value="InterPro"/>
</dbReference>
<dbReference type="Proteomes" id="UP000184080">
    <property type="component" value="Unassembled WGS sequence"/>
</dbReference>
<evidence type="ECO:0000313" key="7">
    <source>
        <dbReference type="Proteomes" id="UP000184080"/>
    </source>
</evidence>
<dbReference type="GO" id="GO:0003700">
    <property type="term" value="F:DNA-binding transcription factor activity"/>
    <property type="evidence" value="ECO:0007669"/>
    <property type="project" value="InterPro"/>
</dbReference>
<dbReference type="STRING" id="1121298.SAMN05444401_0829"/>
<keyword evidence="2" id="KW-0238">DNA-binding</keyword>
<dbReference type="OrthoDB" id="1648815at2"/>
<dbReference type="InterPro" id="IPR035472">
    <property type="entry name" value="RpiR-like_SIS"/>
</dbReference>
<evidence type="ECO:0000256" key="2">
    <source>
        <dbReference type="ARBA" id="ARBA00023125"/>
    </source>
</evidence>
<keyword evidence="3" id="KW-0804">Transcription</keyword>
<dbReference type="InterPro" id="IPR001347">
    <property type="entry name" value="SIS_dom"/>
</dbReference>
<dbReference type="RefSeq" id="WP_083599723.1">
    <property type="nucleotide sequence ID" value="NZ_FQZO01000001.1"/>
</dbReference>
<organism evidence="6 7">
    <name type="scientific">Clostridium amylolyticum</name>
    <dbReference type="NCBI Taxonomy" id="1121298"/>
    <lineage>
        <taxon>Bacteria</taxon>
        <taxon>Bacillati</taxon>
        <taxon>Bacillota</taxon>
        <taxon>Clostridia</taxon>
        <taxon>Eubacteriales</taxon>
        <taxon>Clostridiaceae</taxon>
        <taxon>Clostridium</taxon>
    </lineage>
</organism>
<dbReference type="PROSITE" id="PS51071">
    <property type="entry name" value="HTH_RPIR"/>
    <property type="match status" value="1"/>
</dbReference>
<proteinExistence type="predicted"/>
<protein>
    <submittedName>
        <fullName evidence="6">Transcriptional regulator, RpiR family</fullName>
    </submittedName>
</protein>
<dbReference type="InterPro" id="IPR036388">
    <property type="entry name" value="WH-like_DNA-bd_sf"/>
</dbReference>
<dbReference type="Pfam" id="PF01380">
    <property type="entry name" value="SIS"/>
    <property type="match status" value="1"/>
</dbReference>
<dbReference type="PANTHER" id="PTHR30514:SF1">
    <property type="entry name" value="HTH-TYPE TRANSCRIPTIONAL REGULATOR HEXR-RELATED"/>
    <property type="match status" value="1"/>
</dbReference>
<dbReference type="CDD" id="cd05013">
    <property type="entry name" value="SIS_RpiR"/>
    <property type="match status" value="1"/>
</dbReference>